<proteinExistence type="predicted"/>
<gene>
    <name evidence="1" type="ORF">PU560_02150</name>
</gene>
<dbReference type="Proteomes" id="UP001165561">
    <property type="component" value="Unassembled WGS sequence"/>
</dbReference>
<reference evidence="1" key="1">
    <citation type="submission" date="2023-02" db="EMBL/GenBank/DDBJ databases">
        <title>Georgenia sp.10Sc9-8, isolated from a soil sample collected from the Taklamakan desert.</title>
        <authorList>
            <person name="Liu S."/>
        </authorList>
    </citation>
    <scope>NUCLEOTIDE SEQUENCE</scope>
    <source>
        <strain evidence="1">10Sc9-8</strain>
    </source>
</reference>
<dbReference type="InterPro" id="IPR038081">
    <property type="entry name" value="CalX-like_sf"/>
</dbReference>
<organism evidence="1 2">
    <name type="scientific">Georgenia halotolerans</name>
    <dbReference type="NCBI Taxonomy" id="3028317"/>
    <lineage>
        <taxon>Bacteria</taxon>
        <taxon>Bacillati</taxon>
        <taxon>Actinomycetota</taxon>
        <taxon>Actinomycetes</taxon>
        <taxon>Micrococcales</taxon>
        <taxon>Bogoriellaceae</taxon>
        <taxon>Georgenia</taxon>
    </lineage>
</organism>
<dbReference type="Gene3D" id="2.60.40.2030">
    <property type="match status" value="1"/>
</dbReference>
<comment type="caution">
    <text evidence="1">The sequence shown here is derived from an EMBL/GenBank/DDBJ whole genome shotgun (WGS) entry which is preliminary data.</text>
</comment>
<accession>A0ABT5TT79</accession>
<feature type="non-terminal residue" evidence="1">
    <location>
        <position position="1"/>
    </location>
</feature>
<evidence type="ECO:0000313" key="2">
    <source>
        <dbReference type="Proteomes" id="UP001165561"/>
    </source>
</evidence>
<name>A0ABT5TT79_9MICO</name>
<evidence type="ECO:0000313" key="1">
    <source>
        <dbReference type="EMBL" id="MDD9205266.1"/>
    </source>
</evidence>
<keyword evidence="2" id="KW-1185">Reference proteome</keyword>
<protein>
    <submittedName>
        <fullName evidence="1">Uncharacterized protein</fullName>
    </submittedName>
</protein>
<dbReference type="EMBL" id="JARACI010000384">
    <property type="protein sequence ID" value="MDD9205266.1"/>
    <property type="molecule type" value="Genomic_DNA"/>
</dbReference>
<sequence length="323" mass="33708">EIYTVAQQPGDQRLDVAPLLAPSTDVRPVGDATATYCMSLSGRPYPQQLPACADSEELDWPQAPHWTPMRFAPSAPSGPMLNLSWSAEGGGVRIDVPAVGRDLTGFDRLTFRAAPDESVEGTQEMTITVVDGSGATWSTLVSDVSSALTQLPGTETPLDKVYLRQVLVPVSDIEGIDTTDVRQVRLTGVGESGNVYLSEVTLANPGVGTAMSVDLPNLYVSDATVNEGQGPGSAKIAVQLDEPTDAVVSAHLEANGGDMAAERLAAPVVIPAGQTCAVFDVPLEGDRLASTEATTDVTVTAARVSNASGADTFGRLTIREDDA</sequence>
<dbReference type="SUPFAM" id="SSF141072">
    <property type="entry name" value="CalX-like"/>
    <property type="match status" value="1"/>
</dbReference>
<feature type="non-terminal residue" evidence="1">
    <location>
        <position position="323"/>
    </location>
</feature>